<dbReference type="AlphaFoldDB" id="A0A5A7UD74"/>
<proteinExistence type="predicted"/>
<sequence>MVPCLRCKTKSIDALQKYDHDTHLVAAVAKWFWHYRKVDIARTWLNRAVILASGNPNTVAKWRTISMAEENFHLTTEAILKKLVVALGEHLNFLSMKKMRSTVMIVYLSCAGEVLIWIAQSIDPKEKQNAYEIGQKCVEMGASQERFLECEENEPCDRYVNIGYQGYIR</sequence>
<evidence type="ECO:0000313" key="1">
    <source>
        <dbReference type="EMBL" id="KAA0052156.1"/>
    </source>
</evidence>
<dbReference type="STRING" id="1194695.A0A5A7UD74"/>
<name>A0A5A7UD74_CUCMM</name>
<dbReference type="Proteomes" id="UP000321947">
    <property type="component" value="Unassembled WGS sequence"/>
</dbReference>
<evidence type="ECO:0000313" key="3">
    <source>
        <dbReference type="Proteomes" id="UP000321393"/>
    </source>
</evidence>
<comment type="caution">
    <text evidence="1">The sequence shown here is derived from an EMBL/GenBank/DDBJ whole genome shotgun (WGS) entry which is preliminary data.</text>
</comment>
<dbReference type="OrthoDB" id="440128at2759"/>
<gene>
    <name evidence="2" type="ORF">E5676_scaffold1769G00250</name>
    <name evidence="1" type="ORF">E6C27_scaffold1589G00260</name>
</gene>
<dbReference type="EMBL" id="SSTD01013972">
    <property type="protein sequence ID" value="TYK05121.1"/>
    <property type="molecule type" value="Genomic_DNA"/>
</dbReference>
<reference evidence="3 4" key="1">
    <citation type="submission" date="2019-08" db="EMBL/GenBank/DDBJ databases">
        <title>Draft genome sequences of two oriental melons (Cucumis melo L. var makuwa).</title>
        <authorList>
            <person name="Kwon S.-Y."/>
        </authorList>
    </citation>
    <scope>NUCLEOTIDE SEQUENCE [LARGE SCALE GENOMIC DNA]</scope>
    <source>
        <strain evidence="4">cv. Chang Bougi</strain>
        <strain evidence="3">cv. SW 3</strain>
        <tissue evidence="1">Leaf</tissue>
    </source>
</reference>
<organism evidence="1 3">
    <name type="scientific">Cucumis melo var. makuwa</name>
    <name type="common">Oriental melon</name>
    <dbReference type="NCBI Taxonomy" id="1194695"/>
    <lineage>
        <taxon>Eukaryota</taxon>
        <taxon>Viridiplantae</taxon>
        <taxon>Streptophyta</taxon>
        <taxon>Embryophyta</taxon>
        <taxon>Tracheophyta</taxon>
        <taxon>Spermatophyta</taxon>
        <taxon>Magnoliopsida</taxon>
        <taxon>eudicotyledons</taxon>
        <taxon>Gunneridae</taxon>
        <taxon>Pentapetalae</taxon>
        <taxon>rosids</taxon>
        <taxon>fabids</taxon>
        <taxon>Cucurbitales</taxon>
        <taxon>Cucurbitaceae</taxon>
        <taxon>Benincaseae</taxon>
        <taxon>Cucumis</taxon>
    </lineage>
</organism>
<evidence type="ECO:0000313" key="4">
    <source>
        <dbReference type="Proteomes" id="UP000321947"/>
    </source>
</evidence>
<evidence type="ECO:0000313" key="2">
    <source>
        <dbReference type="EMBL" id="TYK05121.1"/>
    </source>
</evidence>
<dbReference type="Proteomes" id="UP000321393">
    <property type="component" value="Unassembled WGS sequence"/>
</dbReference>
<protein>
    <submittedName>
        <fullName evidence="1">Protein STABILIZED1</fullName>
    </submittedName>
</protein>
<accession>A0A5A7UD74</accession>
<dbReference type="EMBL" id="SSTE01010910">
    <property type="protein sequence ID" value="KAA0052156.1"/>
    <property type="molecule type" value="Genomic_DNA"/>
</dbReference>